<evidence type="ECO:0000313" key="2">
    <source>
        <dbReference type="Proteomes" id="UP000054874"/>
    </source>
</evidence>
<dbReference type="OrthoDB" id="1722540at2"/>
<protein>
    <submittedName>
        <fullName evidence="1">Uncharacterized protein</fullName>
    </submittedName>
</protein>
<proteinExistence type="predicted"/>
<accession>A0A0V8QKJ8</accession>
<dbReference type="Proteomes" id="UP000054874">
    <property type="component" value="Unassembled WGS sequence"/>
</dbReference>
<dbReference type="RefSeq" id="WP_058351192.1">
    <property type="nucleotide sequence ID" value="NZ_CABMMD010000001.1"/>
</dbReference>
<organism evidence="1 2">
    <name type="scientific">Acetivibrio ethanolgignens</name>
    <dbReference type="NCBI Taxonomy" id="290052"/>
    <lineage>
        <taxon>Bacteria</taxon>
        <taxon>Bacillati</taxon>
        <taxon>Bacillota</taxon>
        <taxon>Clostridia</taxon>
        <taxon>Eubacteriales</taxon>
        <taxon>Oscillospiraceae</taxon>
        <taxon>Acetivibrio</taxon>
    </lineage>
</organism>
<name>A0A0V8QKJ8_9FIRM</name>
<dbReference type="AlphaFoldDB" id="A0A0V8QKJ8"/>
<keyword evidence="2" id="KW-1185">Reference proteome</keyword>
<gene>
    <name evidence="1" type="ORF">ASU35_00650</name>
</gene>
<dbReference type="STRING" id="290052.ASU35_00650"/>
<evidence type="ECO:0000313" key="1">
    <source>
        <dbReference type="EMBL" id="KSV60713.1"/>
    </source>
</evidence>
<dbReference type="EMBL" id="LNAM01000001">
    <property type="protein sequence ID" value="KSV60713.1"/>
    <property type="molecule type" value="Genomic_DNA"/>
</dbReference>
<dbReference type="InterPro" id="IPR043740">
    <property type="entry name" value="DUF5685"/>
</dbReference>
<sequence length="277" mass="33201">MFGYIIINKGELRFREFDVYHSYYCGLCRELKKVCGLKGQITLTYDMTFLMLLLSSLYELETERNMEKCVVHPLERHEARRNECTAYVADMNLLMAYYQCRDDWQDDRKLKKYALYKLLSNYCEGLREKYPEKLVRIEVQMEELSQGEVVNCQDIDRMAGYFGSILGEIFAWKKDEWEVHLKKIGFYLGKFIYLCDAYEDIEDDKKNGNFNPLLDLQKKGSFEEDCQQILTMMMAECCREFEKLPIIENVEILRNILYSGVWSRYNMIRKKREENHE</sequence>
<dbReference type="Pfam" id="PF18937">
    <property type="entry name" value="DUF5685"/>
    <property type="match status" value="1"/>
</dbReference>
<comment type="caution">
    <text evidence="1">The sequence shown here is derived from an EMBL/GenBank/DDBJ whole genome shotgun (WGS) entry which is preliminary data.</text>
</comment>
<reference evidence="1 2" key="1">
    <citation type="submission" date="2015-11" db="EMBL/GenBank/DDBJ databases">
        <title>Butyribacter intestini gen. nov., sp. nov., a butyric acid-producing bacterium of the family Lachnospiraceae isolated from the human faeces.</title>
        <authorList>
            <person name="Zou Y."/>
            <person name="Xue W."/>
            <person name="Luo G."/>
            <person name="Lv M."/>
        </authorList>
    </citation>
    <scope>NUCLEOTIDE SEQUENCE [LARGE SCALE GENOMIC DNA]</scope>
    <source>
        <strain evidence="1 2">ACET-33324</strain>
    </source>
</reference>